<protein>
    <submittedName>
        <fullName evidence="3">Uncharacterized protein</fullName>
    </submittedName>
</protein>
<feature type="chain" id="PRO_5034516806" evidence="2">
    <location>
        <begin position="19"/>
        <end position="140"/>
    </location>
</feature>
<name>A0A8H3ZIU4_9PEZI</name>
<keyword evidence="2" id="KW-0732">Signal</keyword>
<organism evidence="3 4">
    <name type="scientific">Colletotrichum asianum</name>
    <dbReference type="NCBI Taxonomy" id="702518"/>
    <lineage>
        <taxon>Eukaryota</taxon>
        <taxon>Fungi</taxon>
        <taxon>Dikarya</taxon>
        <taxon>Ascomycota</taxon>
        <taxon>Pezizomycotina</taxon>
        <taxon>Sordariomycetes</taxon>
        <taxon>Hypocreomycetidae</taxon>
        <taxon>Glomerellales</taxon>
        <taxon>Glomerellaceae</taxon>
        <taxon>Colletotrichum</taxon>
        <taxon>Colletotrichum gloeosporioides species complex</taxon>
    </lineage>
</organism>
<keyword evidence="4" id="KW-1185">Reference proteome</keyword>
<feature type="region of interest" description="Disordered" evidence="1">
    <location>
        <begin position="118"/>
        <end position="140"/>
    </location>
</feature>
<proteinExistence type="predicted"/>
<reference evidence="3 4" key="1">
    <citation type="submission" date="2019-12" db="EMBL/GenBank/DDBJ databases">
        <title>A genome sequence resource for the geographically widespread anthracnose pathogen Colletotrichum asianum.</title>
        <authorList>
            <person name="Meng Y."/>
        </authorList>
    </citation>
    <scope>NUCLEOTIDE SEQUENCE [LARGE SCALE GENOMIC DNA]</scope>
    <source>
        <strain evidence="3 4">ICMP 18580</strain>
    </source>
</reference>
<dbReference type="Proteomes" id="UP000434172">
    <property type="component" value="Unassembled WGS sequence"/>
</dbReference>
<evidence type="ECO:0000313" key="4">
    <source>
        <dbReference type="Proteomes" id="UP000434172"/>
    </source>
</evidence>
<sequence length="140" mass="15743">MRFSIAIITATLAAVCAADRMVTTRNCRRVGDFMQCSYSGEYFVNSGTKFDINADGGCSKRGIPEMAEFCIDYGKNRAHFRFNNQHKRCLGVKSKRGAVTEWKEIKCNWKRDEDWADEVGEASEDGPAPIDLLFGPEESK</sequence>
<dbReference type="OrthoDB" id="4860686at2759"/>
<accession>A0A8H3ZIU4</accession>
<gene>
    <name evidence="3" type="ORF">GQ607_011927</name>
</gene>
<dbReference type="AlphaFoldDB" id="A0A8H3ZIU4"/>
<evidence type="ECO:0000313" key="3">
    <source>
        <dbReference type="EMBL" id="KAF0320843.1"/>
    </source>
</evidence>
<dbReference type="EMBL" id="WOWK01000078">
    <property type="protein sequence ID" value="KAF0320843.1"/>
    <property type="molecule type" value="Genomic_DNA"/>
</dbReference>
<evidence type="ECO:0000256" key="2">
    <source>
        <dbReference type="SAM" id="SignalP"/>
    </source>
</evidence>
<comment type="caution">
    <text evidence="3">The sequence shown here is derived from an EMBL/GenBank/DDBJ whole genome shotgun (WGS) entry which is preliminary data.</text>
</comment>
<feature type="signal peptide" evidence="2">
    <location>
        <begin position="1"/>
        <end position="18"/>
    </location>
</feature>
<evidence type="ECO:0000256" key="1">
    <source>
        <dbReference type="SAM" id="MobiDB-lite"/>
    </source>
</evidence>